<dbReference type="OrthoDB" id="9811121at2"/>
<accession>A0A1X2FDF8</accession>
<gene>
    <name evidence="3" type="ORF">AWC27_18695</name>
</gene>
<reference evidence="3 4" key="1">
    <citation type="submission" date="2016-01" db="EMBL/GenBank/DDBJ databases">
        <title>The new phylogeny of the genus Mycobacterium.</title>
        <authorList>
            <person name="Tarcisio F."/>
            <person name="Conor M."/>
            <person name="Antonella G."/>
            <person name="Elisabetta G."/>
            <person name="Giulia F.S."/>
            <person name="Sara T."/>
            <person name="Anna F."/>
            <person name="Clotilde B."/>
            <person name="Roberto B."/>
            <person name="Veronica D.S."/>
            <person name="Fabio R."/>
            <person name="Monica P."/>
            <person name="Olivier J."/>
            <person name="Enrico T."/>
            <person name="Nicola S."/>
        </authorList>
    </citation>
    <scope>NUCLEOTIDE SEQUENCE [LARGE SCALE GENOMIC DNA]</scope>
    <source>
        <strain evidence="3 4">DSM 44166</strain>
    </source>
</reference>
<dbReference type="InterPro" id="IPR036526">
    <property type="entry name" value="C-N_Hydrolase_sf"/>
</dbReference>
<dbReference type="InterPro" id="IPR050345">
    <property type="entry name" value="Aliph_Amidase/BUP"/>
</dbReference>
<dbReference type="RefSeq" id="WP_085669254.1">
    <property type="nucleotide sequence ID" value="NZ_JACKRU010000591.1"/>
</dbReference>
<evidence type="ECO:0000313" key="3">
    <source>
        <dbReference type="EMBL" id="ORX16029.1"/>
    </source>
</evidence>
<proteinExistence type="predicted"/>
<keyword evidence="1" id="KW-0378">Hydrolase</keyword>
<protein>
    <submittedName>
        <fullName evidence="3">Nitrilase</fullName>
    </submittedName>
</protein>
<dbReference type="EMBL" id="LQPW01000015">
    <property type="protein sequence ID" value="ORX16029.1"/>
    <property type="molecule type" value="Genomic_DNA"/>
</dbReference>
<dbReference type="CDD" id="cd07197">
    <property type="entry name" value="nitrilase"/>
    <property type="match status" value="1"/>
</dbReference>
<dbReference type="PROSITE" id="PS50263">
    <property type="entry name" value="CN_HYDROLASE"/>
    <property type="match status" value="1"/>
</dbReference>
<evidence type="ECO:0000256" key="1">
    <source>
        <dbReference type="ARBA" id="ARBA00022801"/>
    </source>
</evidence>
<dbReference type="SUPFAM" id="SSF56317">
    <property type="entry name" value="Carbon-nitrogen hydrolase"/>
    <property type="match status" value="1"/>
</dbReference>
<comment type="caution">
    <text evidence="3">The sequence shown here is derived from an EMBL/GenBank/DDBJ whole genome shotgun (WGS) entry which is preliminary data.</text>
</comment>
<dbReference type="PANTHER" id="PTHR43674:SF2">
    <property type="entry name" value="BETA-UREIDOPROPIONASE"/>
    <property type="match status" value="1"/>
</dbReference>
<name>A0A1X2FDF8_MYCSZ</name>
<feature type="domain" description="CN hydrolase" evidence="2">
    <location>
        <begin position="7"/>
        <end position="265"/>
    </location>
</feature>
<dbReference type="Gene3D" id="3.60.110.10">
    <property type="entry name" value="Carbon-nitrogen hydrolase"/>
    <property type="match status" value="1"/>
</dbReference>
<evidence type="ECO:0000259" key="2">
    <source>
        <dbReference type="PROSITE" id="PS50263"/>
    </source>
</evidence>
<sequence length="317" mass="34410">MNTTTITRVAAVQIKADLGNVDHNLEACERQVDRAAADGASWIALPEFFSTGVAYRTDLSRNAAPVDGEPTKLLSNLAREHGVHVGGSTLVRDDDGHVRNAFLLAAPDGELIGRHDKDLPTMWENALYVGGTDPGLIHTEGLTVGVALCWELIRTQTVARLAGQVDLVLGGSGWWSIPEWPFMKRAEVRNHRRATTAPAVFARYVGAPVVHAAHAGEFACPFPWTPVTYRGHCEGGAQICDATGKVLDFKGRDDGDCFAIADVEAVRSPGAPARDRFWLQRRGAVAAMVWAYQNFQGRRVYDRLPVSDMSQAAAVRA</sequence>
<organism evidence="3 4">
    <name type="scientific">Mycobacterium szulgai</name>
    <dbReference type="NCBI Taxonomy" id="1787"/>
    <lineage>
        <taxon>Bacteria</taxon>
        <taxon>Bacillati</taxon>
        <taxon>Actinomycetota</taxon>
        <taxon>Actinomycetes</taxon>
        <taxon>Mycobacteriales</taxon>
        <taxon>Mycobacteriaceae</taxon>
        <taxon>Mycobacterium</taxon>
    </lineage>
</organism>
<dbReference type="AlphaFoldDB" id="A0A1X2FDF8"/>
<evidence type="ECO:0000313" key="4">
    <source>
        <dbReference type="Proteomes" id="UP000193317"/>
    </source>
</evidence>
<dbReference type="GO" id="GO:0016811">
    <property type="term" value="F:hydrolase activity, acting on carbon-nitrogen (but not peptide) bonds, in linear amides"/>
    <property type="evidence" value="ECO:0007669"/>
    <property type="project" value="TreeGrafter"/>
</dbReference>
<dbReference type="PANTHER" id="PTHR43674">
    <property type="entry name" value="NITRILASE C965.09-RELATED"/>
    <property type="match status" value="1"/>
</dbReference>
<dbReference type="InterPro" id="IPR003010">
    <property type="entry name" value="C-N_Hydrolase"/>
</dbReference>
<keyword evidence="4" id="KW-1185">Reference proteome</keyword>
<dbReference type="Proteomes" id="UP000193317">
    <property type="component" value="Unassembled WGS sequence"/>
</dbReference>
<dbReference type="Pfam" id="PF00795">
    <property type="entry name" value="CN_hydrolase"/>
    <property type="match status" value="1"/>
</dbReference>